<name>A0ACB9L4H8_9MYRT</name>
<gene>
    <name evidence="1" type="ORF">MLD38_039467</name>
</gene>
<dbReference type="Proteomes" id="UP001057402">
    <property type="component" value="Chromosome 12"/>
</dbReference>
<accession>A0ACB9L4H8</accession>
<evidence type="ECO:0000313" key="1">
    <source>
        <dbReference type="EMBL" id="KAI4303883.1"/>
    </source>
</evidence>
<keyword evidence="2" id="KW-1185">Reference proteome</keyword>
<evidence type="ECO:0000313" key="2">
    <source>
        <dbReference type="Proteomes" id="UP001057402"/>
    </source>
</evidence>
<protein>
    <submittedName>
        <fullName evidence="1">Uncharacterized protein</fullName>
    </submittedName>
</protein>
<organism evidence="1 2">
    <name type="scientific">Melastoma candidum</name>
    <dbReference type="NCBI Taxonomy" id="119954"/>
    <lineage>
        <taxon>Eukaryota</taxon>
        <taxon>Viridiplantae</taxon>
        <taxon>Streptophyta</taxon>
        <taxon>Embryophyta</taxon>
        <taxon>Tracheophyta</taxon>
        <taxon>Spermatophyta</taxon>
        <taxon>Magnoliopsida</taxon>
        <taxon>eudicotyledons</taxon>
        <taxon>Gunneridae</taxon>
        <taxon>Pentapetalae</taxon>
        <taxon>rosids</taxon>
        <taxon>malvids</taxon>
        <taxon>Myrtales</taxon>
        <taxon>Melastomataceae</taxon>
        <taxon>Melastomatoideae</taxon>
        <taxon>Melastomateae</taxon>
        <taxon>Melastoma</taxon>
    </lineage>
</organism>
<reference evidence="2" key="1">
    <citation type="journal article" date="2023" name="Front. Plant Sci.">
        <title>Chromosomal-level genome assembly of Melastoma candidum provides insights into trichome evolution.</title>
        <authorList>
            <person name="Zhong Y."/>
            <person name="Wu W."/>
            <person name="Sun C."/>
            <person name="Zou P."/>
            <person name="Liu Y."/>
            <person name="Dai S."/>
            <person name="Zhou R."/>
        </authorList>
    </citation>
    <scope>NUCLEOTIDE SEQUENCE [LARGE SCALE GENOMIC DNA]</scope>
</reference>
<comment type="caution">
    <text evidence="1">The sequence shown here is derived from an EMBL/GenBank/DDBJ whole genome shotgun (WGS) entry which is preliminary data.</text>
</comment>
<dbReference type="EMBL" id="CM042891">
    <property type="protein sequence ID" value="KAI4303883.1"/>
    <property type="molecule type" value="Genomic_DNA"/>
</dbReference>
<sequence length="297" mass="33342">MSAESAAMHPLATAGTIGFLATKGVFVTAFGFAIRVGENVTQFEEELKASAREQIEFMLCEDEDMALVAVDEEVKSLVWKGLSEVFSSFKRMLSSLIPEAALAPGPTEVQVVNALMDLEWMSNILPKINLMKEFVTLWLEISSDILGVIEDPRLGSLLWRYKSKLVEVMGKVLDAVAYGNVILPALSRVRLLKMWLPYIRKMKPLLDWKSTEEEGFCYQIDQDLCQSIEGAVVSLVSALPSNDQAEILADWLRAEQVQYPDLAEAFEIWCYRSKSARRRLAEGQAQENDEKDPALRL</sequence>
<proteinExistence type="predicted"/>